<dbReference type="AlphaFoldDB" id="C5DLJ5"/>
<dbReference type="GeneID" id="8293351"/>
<gene>
    <name evidence="4" type="ordered locus">KLTH0G01210g</name>
</gene>
<accession>C5DLJ5</accession>
<dbReference type="InterPro" id="IPR043136">
    <property type="entry name" value="B30.2/SPRY_sf"/>
</dbReference>
<keyword evidence="5" id="KW-1185">Reference proteome</keyword>
<proteinExistence type="predicted"/>
<feature type="region of interest" description="Disordered" evidence="1">
    <location>
        <begin position="263"/>
        <end position="285"/>
    </location>
</feature>
<dbReference type="KEGG" id="lth:KLTH0G01210g"/>
<feature type="compositionally biased region" description="Acidic residues" evidence="1">
    <location>
        <begin position="150"/>
        <end position="174"/>
    </location>
</feature>
<dbReference type="SMART" id="SM00449">
    <property type="entry name" value="SPRY"/>
    <property type="match status" value="1"/>
</dbReference>
<feature type="domain" description="B30.2/SPRY" evidence="2">
    <location>
        <begin position="234"/>
        <end position="488"/>
    </location>
</feature>
<evidence type="ECO:0000259" key="3">
    <source>
        <dbReference type="PROSITE" id="PS50897"/>
    </source>
</evidence>
<dbReference type="HOGENOM" id="CLU_308189_0_0_1"/>
<dbReference type="FunCoup" id="C5DLJ5">
    <property type="interactions" value="155"/>
</dbReference>
<dbReference type="OMA" id="RHNERQI"/>
<evidence type="ECO:0000259" key="2">
    <source>
        <dbReference type="PROSITE" id="PS50188"/>
    </source>
</evidence>
<dbReference type="PANTHER" id="PTHR12864">
    <property type="entry name" value="RAN BINDING PROTEIN 9-RELATED"/>
    <property type="match status" value="1"/>
</dbReference>
<dbReference type="SUPFAM" id="SSF49899">
    <property type="entry name" value="Concanavalin A-like lectins/glucanases"/>
    <property type="match status" value="1"/>
</dbReference>
<dbReference type="InterPro" id="IPR013144">
    <property type="entry name" value="CRA_dom"/>
</dbReference>
<sequence>MSFCMDQVDCAYVRALFPAYLLEQPIGHELWKIYLRNRKLFHKLKNKGQSVPVLKEARLHKLKPNVSHATRKEIWEKLMNLGVLGTVPYNSVGDEYLMQVYQYFYPDIDQDSFGDSRRNEAADEMQIDSDSADLTKPVDPIAHLVRRLGEDDDGEDDDEDLDDDDDDDDDDEDVTQAAERDDQVGDDEDEEDDDDNIEDIHQTEEHRGASDQKLQDSEKDQYFSPLTESSHQNRPKKNYVSMDIYKLLGYPLPHAWDAQSSNSMMVSSDGSNQLKPNPSLEGFPRRSDSIVGSGFSVSYSSYSAKFEYVSARANNSILSKKMAIFYYEIRVLSVTSSQSGQNCNIKVGFKDLSKFQAGSASPSRTDLHAGDPVSINRQSASIMRSTVESSSTTSTKSRGDGFDKGSFGYCGQDGYITDGTQYKIYGKQYGRGDVIGCGVNFVDGTIFFTKNGINLGTAFTDVHDLDLVPFIALKPGNMVRTNFGLHEEFVFDILNYQRMLKSKAYHHIYKSIDGHDGRNDFESSIHSDQDDFDDDPPLSGDNRGGFLLQNDERFSGDKLYRPEVEKLNNLSTDDDSIPCAMHAMINDHLIHEGLIDVAKGFLKDLQKDCIPNSDEERARLVIRHNERQIIKEENNLKLRQSIRRFINEGDIAQCLVFINSQYPGLIEKNVDLLFELKVAEYLLMFVQFKSHSIDEILRKGQELTSEFVYSQQVPADYKDGFRNHLNDISSLLAYDNPLRECNEDLAIYLTPAYLQDRLFQLVNSRVLAFLEKKSESSLESMVSYTRAMIDTLMEYGEGSSLVHNDSELRFHKLVNIDEDLLNM</sequence>
<evidence type="ECO:0000256" key="1">
    <source>
        <dbReference type="SAM" id="MobiDB-lite"/>
    </source>
</evidence>
<feature type="compositionally biased region" description="Low complexity" evidence="1">
    <location>
        <begin position="263"/>
        <end position="272"/>
    </location>
</feature>
<feature type="region of interest" description="Disordered" evidence="1">
    <location>
        <begin position="114"/>
        <end position="194"/>
    </location>
</feature>
<organism evidence="4 5">
    <name type="scientific">Lachancea thermotolerans (strain ATCC 56472 / CBS 6340 / NRRL Y-8284)</name>
    <name type="common">Yeast</name>
    <name type="synonym">Kluyveromyces thermotolerans</name>
    <dbReference type="NCBI Taxonomy" id="559295"/>
    <lineage>
        <taxon>Eukaryota</taxon>
        <taxon>Fungi</taxon>
        <taxon>Dikarya</taxon>
        <taxon>Ascomycota</taxon>
        <taxon>Saccharomycotina</taxon>
        <taxon>Saccharomycetes</taxon>
        <taxon>Saccharomycetales</taxon>
        <taxon>Saccharomycetaceae</taxon>
        <taxon>Lachancea</taxon>
    </lineage>
</organism>
<dbReference type="Gene3D" id="2.60.120.920">
    <property type="match status" value="1"/>
</dbReference>
<dbReference type="RefSeq" id="XP_002555093.1">
    <property type="nucleotide sequence ID" value="XM_002555047.1"/>
</dbReference>
<dbReference type="InParanoid" id="C5DLJ5"/>
<dbReference type="Proteomes" id="UP000002036">
    <property type="component" value="Chromosome G"/>
</dbReference>
<evidence type="ECO:0000313" key="4">
    <source>
        <dbReference type="EMBL" id="CAR24656.1"/>
    </source>
</evidence>
<dbReference type="STRING" id="559295.C5DLJ5"/>
<name>C5DLJ5_LACTC</name>
<protein>
    <submittedName>
        <fullName evidence="4">KLTH0G01210p</fullName>
    </submittedName>
</protein>
<evidence type="ECO:0000313" key="5">
    <source>
        <dbReference type="Proteomes" id="UP000002036"/>
    </source>
</evidence>
<dbReference type="PROSITE" id="PS50188">
    <property type="entry name" value="B302_SPRY"/>
    <property type="match status" value="1"/>
</dbReference>
<dbReference type="InterPro" id="IPR024964">
    <property type="entry name" value="CTLH/CRA"/>
</dbReference>
<dbReference type="InterPro" id="IPR013320">
    <property type="entry name" value="ConA-like_dom_sf"/>
</dbReference>
<dbReference type="InterPro" id="IPR050618">
    <property type="entry name" value="Ubq-SigPath_Reg"/>
</dbReference>
<dbReference type="EMBL" id="CU928171">
    <property type="protein sequence ID" value="CAR24656.1"/>
    <property type="molecule type" value="Genomic_DNA"/>
</dbReference>
<dbReference type="InterPro" id="IPR003877">
    <property type="entry name" value="SPRY_dom"/>
</dbReference>
<dbReference type="OrthoDB" id="25503at2759"/>
<feature type="domain" description="CTLH" evidence="3">
    <location>
        <begin position="635"/>
        <end position="692"/>
    </location>
</feature>
<dbReference type="Pfam" id="PF10607">
    <property type="entry name" value="CTLH"/>
    <property type="match status" value="1"/>
</dbReference>
<feature type="compositionally biased region" description="Acidic residues" evidence="1">
    <location>
        <begin position="122"/>
        <end position="131"/>
    </location>
</feature>
<dbReference type="InterPro" id="IPR006595">
    <property type="entry name" value="CTLH_C"/>
</dbReference>
<reference evidence="4 5" key="1">
    <citation type="journal article" date="2009" name="Genome Res.">
        <title>Comparative genomics of protoploid Saccharomycetaceae.</title>
        <authorList>
            <consortium name="The Genolevures Consortium"/>
            <person name="Souciet J.-L."/>
            <person name="Dujon B."/>
            <person name="Gaillardin C."/>
            <person name="Johnston M."/>
            <person name="Baret P.V."/>
            <person name="Cliften P."/>
            <person name="Sherman D.J."/>
            <person name="Weissenbach J."/>
            <person name="Westhof E."/>
            <person name="Wincker P."/>
            <person name="Jubin C."/>
            <person name="Poulain J."/>
            <person name="Barbe V."/>
            <person name="Segurens B."/>
            <person name="Artiguenave F."/>
            <person name="Anthouard V."/>
            <person name="Vacherie B."/>
            <person name="Val M.-E."/>
            <person name="Fulton R.S."/>
            <person name="Minx P."/>
            <person name="Wilson R."/>
            <person name="Durrens P."/>
            <person name="Jean G."/>
            <person name="Marck C."/>
            <person name="Martin T."/>
            <person name="Nikolski M."/>
            <person name="Rolland T."/>
            <person name="Seret M.-L."/>
            <person name="Casaregola S."/>
            <person name="Despons L."/>
            <person name="Fairhead C."/>
            <person name="Fischer G."/>
            <person name="Lafontaine I."/>
            <person name="Leh V."/>
            <person name="Lemaire M."/>
            <person name="de Montigny J."/>
            <person name="Neuveglise C."/>
            <person name="Thierry A."/>
            <person name="Blanc-Lenfle I."/>
            <person name="Bleykasten C."/>
            <person name="Diffels J."/>
            <person name="Fritsch E."/>
            <person name="Frangeul L."/>
            <person name="Goeffon A."/>
            <person name="Jauniaux N."/>
            <person name="Kachouri-Lafond R."/>
            <person name="Payen C."/>
            <person name="Potier S."/>
            <person name="Pribylova L."/>
            <person name="Ozanne C."/>
            <person name="Richard G.-F."/>
            <person name="Sacerdot C."/>
            <person name="Straub M.-L."/>
            <person name="Talla E."/>
        </authorList>
    </citation>
    <scope>NUCLEOTIDE SEQUENCE [LARGE SCALE GENOMIC DNA]</scope>
    <source>
        <strain evidence="5">ATCC 56472 / CBS 6340 / NRRL Y-8284</strain>
    </source>
</reference>
<dbReference type="PROSITE" id="PS50897">
    <property type="entry name" value="CTLH"/>
    <property type="match status" value="1"/>
</dbReference>
<dbReference type="Pfam" id="PF00622">
    <property type="entry name" value="SPRY"/>
    <property type="match status" value="1"/>
</dbReference>
<dbReference type="eggNOG" id="KOG1477">
    <property type="taxonomic scope" value="Eukaryota"/>
</dbReference>
<dbReference type="InterPro" id="IPR001870">
    <property type="entry name" value="B30.2/SPRY"/>
</dbReference>
<feature type="compositionally biased region" description="Acidic residues" evidence="1">
    <location>
        <begin position="184"/>
        <end position="194"/>
    </location>
</feature>
<dbReference type="SMART" id="SM00757">
    <property type="entry name" value="CRA"/>
    <property type="match status" value="1"/>
</dbReference>